<dbReference type="Pfam" id="PF03575">
    <property type="entry name" value="Peptidase_S51"/>
    <property type="match status" value="1"/>
</dbReference>
<keyword evidence="3" id="KW-0378">Hydrolase</keyword>
<evidence type="ECO:0000256" key="3">
    <source>
        <dbReference type="ARBA" id="ARBA00022801"/>
    </source>
</evidence>
<keyword evidence="5" id="KW-0614">Plasmid</keyword>
<organism evidence="5 6">
    <name type="scientific">Acinetobacter baumannii (strain SDF)</name>
    <dbReference type="NCBI Taxonomy" id="509170"/>
    <lineage>
        <taxon>Bacteria</taxon>
        <taxon>Pseudomonadati</taxon>
        <taxon>Pseudomonadota</taxon>
        <taxon>Gammaproteobacteria</taxon>
        <taxon>Moraxellales</taxon>
        <taxon>Moraxellaceae</taxon>
        <taxon>Acinetobacter</taxon>
        <taxon>Acinetobacter calcoaceticus/baumannii complex</taxon>
    </lineage>
</organism>
<dbReference type="EMBL" id="CU468233">
    <property type="protein sequence ID" value="CAP03001.1"/>
    <property type="molecule type" value="Genomic_DNA"/>
</dbReference>
<dbReference type="PANTHER" id="PTHR20842:SF0">
    <property type="entry name" value="ALPHA-ASPARTYL DIPEPTIDASE"/>
    <property type="match status" value="1"/>
</dbReference>
<comment type="similarity">
    <text evidence="1">Belongs to the peptidase S51 family.</text>
</comment>
<dbReference type="InterPro" id="IPR029062">
    <property type="entry name" value="Class_I_gatase-like"/>
</dbReference>
<accession>B0VVH1</accession>
<dbReference type="HOGENOM" id="CLU_090997_0_0_6"/>
<name>B0VVH1_ACIBS</name>
<dbReference type="Proteomes" id="UP000001741">
    <property type="component" value="Plasmid p3ABSDF"/>
</dbReference>
<dbReference type="GO" id="GO:0008236">
    <property type="term" value="F:serine-type peptidase activity"/>
    <property type="evidence" value="ECO:0007669"/>
    <property type="project" value="UniProtKB-KW"/>
</dbReference>
<dbReference type="PANTHER" id="PTHR20842">
    <property type="entry name" value="PROTEASE S51 ALPHA-ASPARTYL DIPEPTIDASE"/>
    <property type="match status" value="1"/>
</dbReference>
<proteinExistence type="inferred from homology"/>
<dbReference type="InterPro" id="IPR005320">
    <property type="entry name" value="Peptidase_S51"/>
</dbReference>
<dbReference type="AlphaFoldDB" id="B0VVH1"/>
<protein>
    <submittedName>
        <fullName evidence="5">Peptidase</fullName>
    </submittedName>
</protein>
<evidence type="ECO:0000256" key="2">
    <source>
        <dbReference type="ARBA" id="ARBA00022670"/>
    </source>
</evidence>
<evidence type="ECO:0000313" key="6">
    <source>
        <dbReference type="Proteomes" id="UP000001741"/>
    </source>
</evidence>
<dbReference type="SUPFAM" id="SSF52317">
    <property type="entry name" value="Class I glutamine amidotransferase-like"/>
    <property type="match status" value="1"/>
</dbReference>
<evidence type="ECO:0000313" key="5">
    <source>
        <dbReference type="EMBL" id="CAP03001.1"/>
    </source>
</evidence>
<dbReference type="GO" id="GO:0006508">
    <property type="term" value="P:proteolysis"/>
    <property type="evidence" value="ECO:0007669"/>
    <property type="project" value="UniProtKB-KW"/>
</dbReference>
<keyword evidence="4" id="KW-0720">Serine protease</keyword>
<sequence>MSYFMKNLFLTSSFADVYLDFKNSIKDSLVGKTITFIPTASKPEEVTFYVDEDRLAFEKLGMIVEILDIDLESYEKIEKTLNKNDYIFVSGGNTFFLLQELRKSQADKIISKLIKQGKPYIGSSAGSVILAPDIEYIKNMDDSSKASELTDTKAMGIVNFSILPHFGDKPFSEVTQEIFNSFNQKLVLVPLSNKQFIYIN</sequence>
<dbReference type="KEGG" id="abm:ABSDF_p30027"/>
<geneLocation type="plasmid" evidence="5 6">
    <name>p3ABSDF</name>
</geneLocation>
<gene>
    <name evidence="5" type="ORF">ABSDF_p30027</name>
</gene>
<keyword evidence="2" id="KW-0645">Protease</keyword>
<evidence type="ECO:0000256" key="4">
    <source>
        <dbReference type="ARBA" id="ARBA00022825"/>
    </source>
</evidence>
<evidence type="ECO:0000256" key="1">
    <source>
        <dbReference type="ARBA" id="ARBA00006534"/>
    </source>
</evidence>
<dbReference type="Gene3D" id="3.40.50.880">
    <property type="match status" value="1"/>
</dbReference>
<reference evidence="5 6" key="1">
    <citation type="journal article" date="2008" name="PLoS ONE">
        <title>Comparative analysis of Acinetobacters: three genomes for three lifestyles.</title>
        <authorList>
            <person name="Vallenet D."/>
            <person name="Nordmann P."/>
            <person name="Barbe V."/>
            <person name="Poirel L."/>
            <person name="Mangenot S."/>
            <person name="Bataille E."/>
            <person name="Dossat C."/>
            <person name="Gas S."/>
            <person name="Kreimeyer A."/>
            <person name="Lenoble P."/>
            <person name="Oztas S."/>
            <person name="Poulain J."/>
            <person name="Segurens B."/>
            <person name="Robert C."/>
            <person name="Abergel C."/>
            <person name="Claverie J.M."/>
            <person name="Raoult D."/>
            <person name="Medigue C."/>
            <person name="Weissenbach J."/>
            <person name="Cruveiller S."/>
        </authorList>
    </citation>
    <scope>NUCLEOTIDE SEQUENCE [LARGE SCALE GENOMIC DNA]</scope>
    <source>
        <strain evidence="5 6">SDF</strain>
        <plasmid evidence="6">p3ABSDF</plasmid>
    </source>
</reference>